<evidence type="ECO:0000313" key="2">
    <source>
        <dbReference type="Proteomes" id="UP000282321"/>
    </source>
</evidence>
<dbReference type="InterPro" id="IPR011990">
    <property type="entry name" value="TPR-like_helical_dom_sf"/>
</dbReference>
<dbReference type="Proteomes" id="UP000282321">
    <property type="component" value="Unassembled WGS sequence"/>
</dbReference>
<proteinExistence type="predicted"/>
<dbReference type="EMBL" id="QNBC01000139">
    <property type="protein sequence ID" value="RKX64710.1"/>
    <property type="molecule type" value="Genomic_DNA"/>
</dbReference>
<organism evidence="1 2">
    <name type="scientific">candidate division TA06 bacterium</name>
    <dbReference type="NCBI Taxonomy" id="2250710"/>
    <lineage>
        <taxon>Bacteria</taxon>
        <taxon>Bacteria division TA06</taxon>
    </lineage>
</organism>
<sequence length="186" mass="20584">MVKRMIFFALVILFAGCSLFKNNISEGWKSFESGDYQTAKNDFYNAISSGGELEAYVGYGWSCAKLGDESKALSSFEYVLASDSMGFPDAVSGAVFAGNAMKIDSVAARRGEYLLNMLPDYVFEHDSTITWKQIAFTSACSFVNCNDFSSALDMIRLIEPNFNASFMTESGIDSILTELDEISRWI</sequence>
<evidence type="ECO:0000313" key="1">
    <source>
        <dbReference type="EMBL" id="RKX64710.1"/>
    </source>
</evidence>
<comment type="caution">
    <text evidence="1">The sequence shown here is derived from an EMBL/GenBank/DDBJ whole genome shotgun (WGS) entry which is preliminary data.</text>
</comment>
<dbReference type="SUPFAM" id="SSF48452">
    <property type="entry name" value="TPR-like"/>
    <property type="match status" value="1"/>
</dbReference>
<reference evidence="1 2" key="1">
    <citation type="submission" date="2018-06" db="EMBL/GenBank/DDBJ databases">
        <title>Extensive metabolic versatility and redundancy in microbially diverse, dynamic hydrothermal sediments.</title>
        <authorList>
            <person name="Dombrowski N."/>
            <person name="Teske A."/>
            <person name="Baker B.J."/>
        </authorList>
    </citation>
    <scope>NUCLEOTIDE SEQUENCE [LARGE SCALE GENOMIC DNA]</scope>
    <source>
        <strain evidence="1">B35_G9</strain>
    </source>
</reference>
<name>A0A660S7C9_UNCT6</name>
<protein>
    <recommendedName>
        <fullName evidence="3">Tetratricopeptide repeat protein</fullName>
    </recommendedName>
</protein>
<dbReference type="AlphaFoldDB" id="A0A660S7C9"/>
<dbReference type="PROSITE" id="PS51257">
    <property type="entry name" value="PROKAR_LIPOPROTEIN"/>
    <property type="match status" value="1"/>
</dbReference>
<evidence type="ECO:0008006" key="3">
    <source>
        <dbReference type="Google" id="ProtNLM"/>
    </source>
</evidence>
<gene>
    <name evidence="1" type="ORF">DRP44_07820</name>
</gene>
<accession>A0A660S7C9</accession>